<sequence length="67" mass="7445">MANLVRRIVLAQASSLRGLATDLITKLPSILFAWYLIAILDYVDDICRGAQLCAPTRCVLHPIENYA</sequence>
<accession>K9TWU6</accession>
<name>K9TWU6_CHRTP</name>
<dbReference type="Proteomes" id="UP000010384">
    <property type="component" value="Chromosome"/>
</dbReference>
<evidence type="ECO:0000313" key="1">
    <source>
        <dbReference type="EMBL" id="AFY87050.1"/>
    </source>
</evidence>
<organism evidence="1 2">
    <name type="scientific">Chroococcidiopsis thermalis (strain PCC 7203)</name>
    <dbReference type="NCBI Taxonomy" id="251229"/>
    <lineage>
        <taxon>Bacteria</taxon>
        <taxon>Bacillati</taxon>
        <taxon>Cyanobacteriota</taxon>
        <taxon>Cyanophyceae</taxon>
        <taxon>Chroococcidiopsidales</taxon>
        <taxon>Chroococcidiopsidaceae</taxon>
        <taxon>Chroococcidiopsis</taxon>
    </lineage>
</organism>
<reference evidence="1 2" key="1">
    <citation type="submission" date="2012-06" db="EMBL/GenBank/DDBJ databases">
        <title>Finished chromosome of genome of Chroococcidiopsis thermalis PCC 7203.</title>
        <authorList>
            <consortium name="US DOE Joint Genome Institute"/>
            <person name="Gugger M."/>
            <person name="Coursin T."/>
            <person name="Rippka R."/>
            <person name="Tandeau De Marsac N."/>
            <person name="Huntemann M."/>
            <person name="Wei C.-L."/>
            <person name="Han J."/>
            <person name="Detter J.C."/>
            <person name="Han C."/>
            <person name="Tapia R."/>
            <person name="Davenport K."/>
            <person name="Daligault H."/>
            <person name="Erkkila T."/>
            <person name="Gu W."/>
            <person name="Munk A.C.C."/>
            <person name="Teshima H."/>
            <person name="Xu Y."/>
            <person name="Chain P."/>
            <person name="Chen A."/>
            <person name="Krypides N."/>
            <person name="Mavromatis K."/>
            <person name="Markowitz V."/>
            <person name="Szeto E."/>
            <person name="Ivanova N."/>
            <person name="Mikhailova N."/>
            <person name="Ovchinnikova G."/>
            <person name="Pagani I."/>
            <person name="Pati A."/>
            <person name="Goodwin L."/>
            <person name="Peters L."/>
            <person name="Pitluck S."/>
            <person name="Woyke T."/>
            <person name="Kerfeld C."/>
        </authorList>
    </citation>
    <scope>NUCLEOTIDE SEQUENCE [LARGE SCALE GENOMIC DNA]</scope>
    <source>
        <strain evidence="1 2">PCC 7203</strain>
    </source>
</reference>
<keyword evidence="2" id="KW-1185">Reference proteome</keyword>
<dbReference type="HOGENOM" id="CLU_2804654_0_0_3"/>
<evidence type="ECO:0000313" key="2">
    <source>
        <dbReference type="Proteomes" id="UP000010384"/>
    </source>
</evidence>
<dbReference type="EMBL" id="CP003597">
    <property type="protein sequence ID" value="AFY87050.1"/>
    <property type="molecule type" value="Genomic_DNA"/>
</dbReference>
<gene>
    <name evidence="1" type="ORF">Chro_1526</name>
</gene>
<dbReference type="KEGG" id="cthe:Chro_1526"/>
<dbReference type="AlphaFoldDB" id="K9TWU6"/>
<dbReference type="InParanoid" id="K9TWU6"/>
<proteinExistence type="predicted"/>
<protein>
    <submittedName>
        <fullName evidence="1">Uncharacterized protein</fullName>
    </submittedName>
</protein>